<evidence type="ECO:0000259" key="4">
    <source>
        <dbReference type="Pfam" id="PF25954"/>
    </source>
</evidence>
<name>T1DF03_9ZZZZ</name>
<dbReference type="GO" id="GO:0060003">
    <property type="term" value="P:copper ion export"/>
    <property type="evidence" value="ECO:0007669"/>
    <property type="project" value="TreeGrafter"/>
</dbReference>
<dbReference type="GO" id="GO:0022857">
    <property type="term" value="F:transmembrane transporter activity"/>
    <property type="evidence" value="ECO:0007669"/>
    <property type="project" value="InterPro"/>
</dbReference>
<feature type="domain" description="YtkA-like" evidence="3">
    <location>
        <begin position="210"/>
        <end position="289"/>
    </location>
</feature>
<dbReference type="AlphaFoldDB" id="T1DF03"/>
<dbReference type="NCBIfam" id="TIGR01730">
    <property type="entry name" value="RND_mfp"/>
    <property type="match status" value="1"/>
</dbReference>
<evidence type="ECO:0000256" key="2">
    <source>
        <dbReference type="ARBA" id="ARBA00022448"/>
    </source>
</evidence>
<evidence type="ECO:0000313" key="6">
    <source>
        <dbReference type="EMBL" id="EQD80535.1"/>
    </source>
</evidence>
<dbReference type="SUPFAM" id="SSF111369">
    <property type="entry name" value="HlyD-like secretion proteins"/>
    <property type="match status" value="1"/>
</dbReference>
<dbReference type="GO" id="GO:0046914">
    <property type="term" value="F:transition metal ion binding"/>
    <property type="evidence" value="ECO:0007669"/>
    <property type="project" value="TreeGrafter"/>
</dbReference>
<feature type="domain" description="CzcB-like C-terminal circularly permuted SH3-like" evidence="5">
    <location>
        <begin position="119"/>
        <end position="179"/>
    </location>
</feature>
<dbReference type="Gene3D" id="2.40.30.170">
    <property type="match status" value="1"/>
</dbReference>
<dbReference type="PANTHER" id="PTHR30097:SF15">
    <property type="entry name" value="CATION EFFLUX SYSTEM PROTEIN CUSB"/>
    <property type="match status" value="1"/>
</dbReference>
<dbReference type="InterPro" id="IPR006143">
    <property type="entry name" value="RND_pump_MFP"/>
</dbReference>
<dbReference type="PANTHER" id="PTHR30097">
    <property type="entry name" value="CATION EFFLUX SYSTEM PROTEIN CUSB"/>
    <property type="match status" value="1"/>
</dbReference>
<evidence type="ECO:0000256" key="1">
    <source>
        <dbReference type="ARBA" id="ARBA00009477"/>
    </source>
</evidence>
<dbReference type="FunFam" id="2.40.30.170:FF:000010">
    <property type="entry name" value="Efflux RND transporter periplasmic adaptor subunit"/>
    <property type="match status" value="1"/>
</dbReference>
<proteinExistence type="inferred from homology"/>
<feature type="non-terminal residue" evidence="6">
    <location>
        <position position="1"/>
    </location>
</feature>
<dbReference type="Gene3D" id="2.40.420.20">
    <property type="match status" value="1"/>
</dbReference>
<dbReference type="InterPro" id="IPR058649">
    <property type="entry name" value="CzcB_C"/>
</dbReference>
<dbReference type="InterPro" id="IPR058792">
    <property type="entry name" value="Beta-barrel_RND_2"/>
</dbReference>
<dbReference type="EMBL" id="AUZX01000600">
    <property type="protein sequence ID" value="EQD80535.1"/>
    <property type="molecule type" value="Genomic_DNA"/>
</dbReference>
<dbReference type="Pfam" id="PF13115">
    <property type="entry name" value="YtkA"/>
    <property type="match status" value="1"/>
</dbReference>
<evidence type="ECO:0000259" key="3">
    <source>
        <dbReference type="Pfam" id="PF13115"/>
    </source>
</evidence>
<sequence length="311" mass="33047">DLVIDSPVTGYVTQREALPNAYAEPGTRLYTVANLSTIWVFAHVFQNDLGRLKVGDRASLTVDTYPGRRFTGRVDFIYPEIDPATRTARVRLRFENPTLKLVPGMFVNVSLEAPMGERVVIPASGVLQTGTRQIVFVDGGDGYLEPRDVRLGAEVGDEYIVLSGLKPGERIVTSANFLIDSQSQLQAALSAFAPPPAAPRTPGAPQARLAVSLQPNPPRIGRNLIRVMLTDYKGEPVNGAQVSATFVLPAMPAMGMAGRQVSVQLSPAGNGAYQGSVTLTGGGTWQVAVAARKGDQVLATHQLSVDAAGGL</sequence>
<protein>
    <submittedName>
        <fullName evidence="6">Efflux transporter, RND family, MFP subunit</fullName>
    </submittedName>
</protein>
<dbReference type="GO" id="GO:0030288">
    <property type="term" value="C:outer membrane-bounded periplasmic space"/>
    <property type="evidence" value="ECO:0007669"/>
    <property type="project" value="TreeGrafter"/>
</dbReference>
<dbReference type="InterPro" id="IPR032693">
    <property type="entry name" value="YtkA-like_dom"/>
</dbReference>
<evidence type="ECO:0000259" key="5">
    <source>
        <dbReference type="Pfam" id="PF25975"/>
    </source>
</evidence>
<comment type="caution">
    <text evidence="6">The sequence shown here is derived from an EMBL/GenBank/DDBJ whole genome shotgun (WGS) entry which is preliminary data.</text>
</comment>
<dbReference type="Pfam" id="PF25975">
    <property type="entry name" value="CzcB_C"/>
    <property type="match status" value="1"/>
</dbReference>
<dbReference type="InterPro" id="IPR051909">
    <property type="entry name" value="MFP_Cation_Efflux"/>
</dbReference>
<comment type="similarity">
    <text evidence="1">Belongs to the membrane fusion protein (MFP) (TC 8.A.1) family.</text>
</comment>
<organism evidence="6">
    <name type="scientific">mine drainage metagenome</name>
    <dbReference type="NCBI Taxonomy" id="410659"/>
    <lineage>
        <taxon>unclassified sequences</taxon>
        <taxon>metagenomes</taxon>
        <taxon>ecological metagenomes</taxon>
    </lineage>
</organism>
<keyword evidence="2" id="KW-0813">Transport</keyword>
<reference evidence="6" key="1">
    <citation type="submission" date="2013-08" db="EMBL/GenBank/DDBJ databases">
        <authorList>
            <person name="Mendez C."/>
            <person name="Richter M."/>
            <person name="Ferrer M."/>
            <person name="Sanchez J."/>
        </authorList>
    </citation>
    <scope>NUCLEOTIDE SEQUENCE</scope>
</reference>
<feature type="domain" description="CusB-like beta-barrel" evidence="4">
    <location>
        <begin position="37"/>
        <end position="113"/>
    </location>
</feature>
<reference evidence="6" key="2">
    <citation type="journal article" date="2014" name="ISME J.">
        <title>Microbial stratification in low pH oxic and suboxic macroscopic growths along an acid mine drainage.</title>
        <authorList>
            <person name="Mendez-Garcia C."/>
            <person name="Mesa V."/>
            <person name="Sprenger R.R."/>
            <person name="Richter M."/>
            <person name="Diez M.S."/>
            <person name="Solano J."/>
            <person name="Bargiela R."/>
            <person name="Golyshina O.V."/>
            <person name="Manteca A."/>
            <person name="Ramos J.L."/>
            <person name="Gallego J.R."/>
            <person name="Llorente I."/>
            <person name="Martins Dos Santos V.A."/>
            <person name="Jensen O.N."/>
            <person name="Pelaez A.I."/>
            <person name="Sanchez J."/>
            <person name="Ferrer M."/>
        </authorList>
    </citation>
    <scope>NUCLEOTIDE SEQUENCE</scope>
</reference>
<dbReference type="Pfam" id="PF25954">
    <property type="entry name" value="Beta-barrel_RND_2"/>
    <property type="match status" value="1"/>
</dbReference>
<gene>
    <name evidence="6" type="ORF">B1A_00793</name>
</gene>
<accession>T1DF03</accession>
<dbReference type="GO" id="GO:0015679">
    <property type="term" value="P:plasma membrane copper ion transport"/>
    <property type="evidence" value="ECO:0007669"/>
    <property type="project" value="TreeGrafter"/>
</dbReference>
<dbReference type="GO" id="GO:0016020">
    <property type="term" value="C:membrane"/>
    <property type="evidence" value="ECO:0007669"/>
    <property type="project" value="InterPro"/>
</dbReference>